<evidence type="ECO:0000256" key="4">
    <source>
        <dbReference type="ARBA" id="ARBA00022723"/>
    </source>
</evidence>
<reference evidence="14 15" key="1">
    <citation type="submission" date="2022-02" db="EMBL/GenBank/DDBJ databases">
        <title>Mesosutterella porci, a novel member of the family Sutterellaceae from pig feces.</title>
        <authorList>
            <person name="Wylensek D."/>
            <person name="Clavel T."/>
        </authorList>
    </citation>
    <scope>NUCLEOTIDE SEQUENCE [LARGE SCALE GENOMIC DNA]</scope>
    <source>
        <strain evidence="15">oilRF-744-wt-GAM-9</strain>
    </source>
</reference>
<feature type="active site" evidence="12">
    <location>
        <position position="138"/>
    </location>
</feature>
<keyword evidence="10 12" id="KW-0233">DNA recombination</keyword>
<sequence>MRILGIDPGLNRTGFGVIDAAAGEARLVTAGVIRVPKSELAQRLAVIYRRLQEIIAETTPDMAACEKVFVNVNPNSTLLLGQARGAALASAACAGLRVAEFTPTEIKQAVTGSGRAQKSQIRAMMVMVFSLPETPQADAADALACALCAAQAARMVEAAGAAKTSIGAARSTSCGGARAARRAWTQKITGMEERKP</sequence>
<protein>
    <recommendedName>
        <fullName evidence="12 13">Crossover junction endodeoxyribonuclease RuvC</fullName>
        <ecNumber evidence="12 13">3.1.21.10</ecNumber>
    </recommendedName>
    <alternativeName>
        <fullName evidence="12">Holliday junction nuclease RuvC</fullName>
    </alternativeName>
    <alternativeName>
        <fullName evidence="12">Holliday junction resolvase RuvC</fullName>
    </alternativeName>
</protein>
<evidence type="ECO:0000313" key="14">
    <source>
        <dbReference type="EMBL" id="MCG5031282.1"/>
    </source>
</evidence>
<comment type="subcellular location">
    <subcellularLocation>
        <location evidence="12">Cytoplasm</location>
    </subcellularLocation>
</comment>
<keyword evidence="3 12" id="KW-0540">Nuclease</keyword>
<evidence type="ECO:0000256" key="1">
    <source>
        <dbReference type="ARBA" id="ARBA00009518"/>
    </source>
</evidence>
<evidence type="ECO:0000256" key="3">
    <source>
        <dbReference type="ARBA" id="ARBA00022722"/>
    </source>
</evidence>
<feature type="binding site" evidence="12">
    <location>
        <position position="138"/>
    </location>
    <ligand>
        <name>Mg(2+)</name>
        <dbReference type="ChEBI" id="CHEBI:18420"/>
        <label>1</label>
    </ligand>
</feature>
<dbReference type="SUPFAM" id="SSF53098">
    <property type="entry name" value="Ribonuclease H-like"/>
    <property type="match status" value="1"/>
</dbReference>
<evidence type="ECO:0000256" key="5">
    <source>
        <dbReference type="ARBA" id="ARBA00022759"/>
    </source>
</evidence>
<dbReference type="InterPro" id="IPR020563">
    <property type="entry name" value="X-over_junc_endoDNase_Mg_BS"/>
</dbReference>
<dbReference type="PANTHER" id="PTHR30194:SF3">
    <property type="entry name" value="CROSSOVER JUNCTION ENDODEOXYRIBONUCLEASE RUVC"/>
    <property type="match status" value="1"/>
</dbReference>
<feature type="binding site" evidence="12">
    <location>
        <position position="7"/>
    </location>
    <ligand>
        <name>Mg(2+)</name>
        <dbReference type="ChEBI" id="CHEBI:18420"/>
        <label>1</label>
    </ligand>
</feature>
<organism evidence="14 15">
    <name type="scientific">Mesosutterella porci</name>
    <dbReference type="NCBI Taxonomy" id="2915351"/>
    <lineage>
        <taxon>Bacteria</taxon>
        <taxon>Pseudomonadati</taxon>
        <taxon>Pseudomonadota</taxon>
        <taxon>Betaproteobacteria</taxon>
        <taxon>Burkholderiales</taxon>
        <taxon>Sutterellaceae</taxon>
        <taxon>Mesosutterella</taxon>
    </lineage>
</organism>
<dbReference type="InterPro" id="IPR012337">
    <property type="entry name" value="RNaseH-like_sf"/>
</dbReference>
<dbReference type="PANTHER" id="PTHR30194">
    <property type="entry name" value="CROSSOVER JUNCTION ENDODEOXYRIBONUCLEASE RUVC"/>
    <property type="match status" value="1"/>
</dbReference>
<comment type="catalytic activity">
    <reaction evidence="12">
        <text>Endonucleolytic cleavage at a junction such as a reciprocal single-stranded crossover between two homologous DNA duplexes (Holliday junction).</text>
        <dbReference type="EC" id="3.1.21.10"/>
    </reaction>
</comment>
<proteinExistence type="inferred from homology"/>
<evidence type="ECO:0000256" key="13">
    <source>
        <dbReference type="NCBIfam" id="TIGR00228"/>
    </source>
</evidence>
<comment type="caution">
    <text evidence="14">The sequence shown here is derived from an EMBL/GenBank/DDBJ whole genome shotgun (WGS) entry which is preliminary data.</text>
</comment>
<dbReference type="Pfam" id="PF02075">
    <property type="entry name" value="RuvC"/>
    <property type="match status" value="1"/>
</dbReference>
<dbReference type="NCBIfam" id="TIGR00228">
    <property type="entry name" value="ruvC"/>
    <property type="match status" value="1"/>
</dbReference>
<dbReference type="EMBL" id="JAKNCT010000008">
    <property type="protein sequence ID" value="MCG5031282.1"/>
    <property type="molecule type" value="Genomic_DNA"/>
</dbReference>
<comment type="cofactor">
    <cofactor evidence="12">
        <name>Mg(2+)</name>
        <dbReference type="ChEBI" id="CHEBI:18420"/>
    </cofactor>
    <text evidence="12">Binds 2 Mg(2+) ion per subunit.</text>
</comment>
<dbReference type="InterPro" id="IPR036397">
    <property type="entry name" value="RNaseH_sf"/>
</dbReference>
<evidence type="ECO:0000256" key="9">
    <source>
        <dbReference type="ARBA" id="ARBA00023125"/>
    </source>
</evidence>
<keyword evidence="9 12" id="KW-0238">DNA-binding</keyword>
<keyword evidence="4 12" id="KW-0479">Metal-binding</keyword>
<dbReference type="EC" id="3.1.21.10" evidence="12 13"/>
<evidence type="ECO:0000256" key="8">
    <source>
        <dbReference type="ARBA" id="ARBA00022842"/>
    </source>
</evidence>
<dbReference type="HAMAP" id="MF_00034">
    <property type="entry name" value="RuvC"/>
    <property type="match status" value="1"/>
</dbReference>
<evidence type="ECO:0000256" key="2">
    <source>
        <dbReference type="ARBA" id="ARBA00022490"/>
    </source>
</evidence>
<comment type="subunit">
    <text evidence="12">Homodimer which binds Holliday junction (HJ) DNA. The HJ becomes 2-fold symmetrical on binding to RuvC with unstacked arms; it has a different conformation from HJ DNA in complex with RuvA. In the full resolvosome a probable DNA-RuvA(4)-RuvB(12)-RuvC(2) complex forms which resolves the HJ.</text>
</comment>
<dbReference type="PROSITE" id="PS01321">
    <property type="entry name" value="RUVC"/>
    <property type="match status" value="1"/>
</dbReference>
<keyword evidence="15" id="KW-1185">Reference proteome</keyword>
<gene>
    <name evidence="12 14" type="primary">ruvC</name>
    <name evidence="14" type="ORF">MAF45_07495</name>
</gene>
<keyword evidence="2 12" id="KW-0963">Cytoplasm</keyword>
<dbReference type="InterPro" id="IPR002176">
    <property type="entry name" value="X-over_junc_endoDNase_RuvC"/>
</dbReference>
<dbReference type="Proteomes" id="UP001297600">
    <property type="component" value="Unassembled WGS sequence"/>
</dbReference>
<dbReference type="PRINTS" id="PR00696">
    <property type="entry name" value="RSOLVASERUVC"/>
</dbReference>
<evidence type="ECO:0000256" key="6">
    <source>
        <dbReference type="ARBA" id="ARBA00022763"/>
    </source>
</evidence>
<feature type="active site" evidence="12">
    <location>
        <position position="66"/>
    </location>
</feature>
<keyword evidence="11 12" id="KW-0234">DNA repair</keyword>
<evidence type="ECO:0000313" key="15">
    <source>
        <dbReference type="Proteomes" id="UP001297600"/>
    </source>
</evidence>
<keyword evidence="6 12" id="KW-0227">DNA damage</keyword>
<dbReference type="RefSeq" id="WP_237979014.1">
    <property type="nucleotide sequence ID" value="NZ_JAKNCT010000008.1"/>
</dbReference>
<accession>A0ABS9MSB5</accession>
<dbReference type="CDD" id="cd16962">
    <property type="entry name" value="RuvC"/>
    <property type="match status" value="1"/>
</dbReference>
<comment type="function">
    <text evidence="12">The RuvA-RuvB-RuvC complex processes Holliday junction (HJ) DNA during genetic recombination and DNA repair. Endonuclease that resolves HJ intermediates. Cleaves cruciform DNA by making single-stranded nicks across the HJ at symmetrical positions within the homologous arms, yielding a 5'-phosphate and a 3'-hydroxyl group; requires a central core of homology in the junction. The consensus cleavage sequence is 5'-(A/T)TT(C/G)-3'. Cleavage occurs on the 3'-side of the TT dinucleotide at the point of strand exchange. HJ branch migration catalyzed by RuvA-RuvB allows RuvC to scan DNA until it finds its consensus sequence, where it cleaves and resolves the cruciform DNA.</text>
</comment>
<evidence type="ECO:0000256" key="7">
    <source>
        <dbReference type="ARBA" id="ARBA00022801"/>
    </source>
</evidence>
<evidence type="ECO:0000256" key="10">
    <source>
        <dbReference type="ARBA" id="ARBA00023172"/>
    </source>
</evidence>
<name>A0ABS9MSB5_9BURK</name>
<comment type="similarity">
    <text evidence="1 12">Belongs to the RuvC family.</text>
</comment>
<feature type="active site" evidence="12">
    <location>
        <position position="7"/>
    </location>
</feature>
<evidence type="ECO:0000256" key="11">
    <source>
        <dbReference type="ARBA" id="ARBA00023204"/>
    </source>
</evidence>
<dbReference type="GO" id="GO:0016787">
    <property type="term" value="F:hydrolase activity"/>
    <property type="evidence" value="ECO:0007669"/>
    <property type="project" value="UniProtKB-KW"/>
</dbReference>
<keyword evidence="5 12" id="KW-0255">Endonuclease</keyword>
<evidence type="ECO:0000256" key="12">
    <source>
        <dbReference type="HAMAP-Rule" id="MF_00034"/>
    </source>
</evidence>
<keyword evidence="7 12" id="KW-0378">Hydrolase</keyword>
<feature type="binding site" evidence="12">
    <location>
        <position position="66"/>
    </location>
    <ligand>
        <name>Mg(2+)</name>
        <dbReference type="ChEBI" id="CHEBI:18420"/>
        <label>2</label>
    </ligand>
</feature>
<dbReference type="Gene3D" id="3.30.420.10">
    <property type="entry name" value="Ribonuclease H-like superfamily/Ribonuclease H"/>
    <property type="match status" value="1"/>
</dbReference>
<keyword evidence="8 12" id="KW-0460">Magnesium</keyword>